<evidence type="ECO:0000256" key="6">
    <source>
        <dbReference type="PROSITE-ProRule" id="PRU00205"/>
    </source>
</evidence>
<name>A0A9W6TA39_CANBO</name>
<evidence type="ECO:0000256" key="2">
    <source>
        <dbReference type="ARBA" id="ARBA00009808"/>
    </source>
</evidence>
<dbReference type="Proteomes" id="UP001165120">
    <property type="component" value="Unassembled WGS sequence"/>
</dbReference>
<evidence type="ECO:0000256" key="5">
    <source>
        <dbReference type="ARBA" id="ARBA00023136"/>
    </source>
</evidence>
<keyword evidence="5 6" id="KW-0472">Membrane</keyword>
<dbReference type="GO" id="GO:0046513">
    <property type="term" value="P:ceramide biosynthetic process"/>
    <property type="evidence" value="ECO:0007669"/>
    <property type="project" value="InterPro"/>
</dbReference>
<evidence type="ECO:0000256" key="4">
    <source>
        <dbReference type="ARBA" id="ARBA00022989"/>
    </source>
</evidence>
<dbReference type="Pfam" id="PF03798">
    <property type="entry name" value="TRAM_LAG1_CLN8"/>
    <property type="match status" value="1"/>
</dbReference>
<dbReference type="GO" id="GO:0016020">
    <property type="term" value="C:membrane"/>
    <property type="evidence" value="ECO:0007669"/>
    <property type="project" value="UniProtKB-SubCell"/>
</dbReference>
<evidence type="ECO:0000313" key="9">
    <source>
        <dbReference type="EMBL" id="GME81786.1"/>
    </source>
</evidence>
<keyword evidence="3 6" id="KW-0812">Transmembrane</keyword>
<dbReference type="InterPro" id="IPR006634">
    <property type="entry name" value="TLC-dom"/>
</dbReference>
<gene>
    <name evidence="9" type="ORF">Cboi02_000665000</name>
</gene>
<dbReference type="GO" id="GO:0050291">
    <property type="term" value="F:sphingosine N-acyltransferase activity"/>
    <property type="evidence" value="ECO:0007669"/>
    <property type="project" value="InterPro"/>
</dbReference>
<evidence type="ECO:0000259" key="8">
    <source>
        <dbReference type="PROSITE" id="PS50922"/>
    </source>
</evidence>
<feature type="domain" description="TLC" evidence="8">
    <location>
        <begin position="1"/>
        <end position="106"/>
    </location>
</feature>
<dbReference type="EMBL" id="BSXN01004752">
    <property type="protein sequence ID" value="GME81786.1"/>
    <property type="molecule type" value="Genomic_DNA"/>
</dbReference>
<protein>
    <submittedName>
        <fullName evidence="9">Unnamed protein product</fullName>
    </submittedName>
</protein>
<comment type="caution">
    <text evidence="9">The sequence shown here is derived from an EMBL/GenBank/DDBJ whole genome shotgun (WGS) entry which is preliminary data.</text>
</comment>
<evidence type="ECO:0000256" key="1">
    <source>
        <dbReference type="ARBA" id="ARBA00004141"/>
    </source>
</evidence>
<dbReference type="PROSITE" id="PS50922">
    <property type="entry name" value="TLC"/>
    <property type="match status" value="1"/>
</dbReference>
<evidence type="ECO:0000256" key="3">
    <source>
        <dbReference type="ARBA" id="ARBA00022692"/>
    </source>
</evidence>
<keyword evidence="10" id="KW-1185">Reference proteome</keyword>
<dbReference type="AlphaFoldDB" id="A0A9W6TA39"/>
<comment type="similarity">
    <text evidence="2">Belongs to the sphingosine N-acyltransferase family.</text>
</comment>
<accession>A0A9W6TA39</accession>
<sequence>MDSGDIFLSGAKMLKYCGFEHLCDIAFVLFVINWIILRHGCYNLVFYHAVTKAMKIMDGNCIDHPENEICYTDSAMNFFFILLGGLQIITIFWLFMILRVAWKVISGNNAEDVRSDDDDSE</sequence>
<dbReference type="InterPro" id="IPR016439">
    <property type="entry name" value="Lag1/Lac1-like"/>
</dbReference>
<evidence type="ECO:0000256" key="7">
    <source>
        <dbReference type="SAM" id="Phobius"/>
    </source>
</evidence>
<dbReference type="PANTHER" id="PTHR12560">
    <property type="entry name" value="LONGEVITY ASSURANCE FACTOR 1 LAG1"/>
    <property type="match status" value="1"/>
</dbReference>
<organism evidence="9 10">
    <name type="scientific">Candida boidinii</name>
    <name type="common">Yeast</name>
    <dbReference type="NCBI Taxonomy" id="5477"/>
    <lineage>
        <taxon>Eukaryota</taxon>
        <taxon>Fungi</taxon>
        <taxon>Dikarya</taxon>
        <taxon>Ascomycota</taxon>
        <taxon>Saccharomycotina</taxon>
        <taxon>Pichiomycetes</taxon>
        <taxon>Pichiales</taxon>
        <taxon>Pichiaceae</taxon>
        <taxon>Ogataea</taxon>
        <taxon>Ogataea/Candida clade</taxon>
    </lineage>
</organism>
<feature type="transmembrane region" description="Helical" evidence="7">
    <location>
        <begin position="78"/>
        <end position="98"/>
    </location>
</feature>
<keyword evidence="4 7" id="KW-1133">Transmembrane helix</keyword>
<comment type="subcellular location">
    <subcellularLocation>
        <location evidence="1">Membrane</location>
        <topology evidence="1">Multi-pass membrane protein</topology>
    </subcellularLocation>
</comment>
<dbReference type="PANTHER" id="PTHR12560:SF0">
    <property type="entry name" value="LD18904P"/>
    <property type="match status" value="1"/>
</dbReference>
<feature type="transmembrane region" description="Helical" evidence="7">
    <location>
        <begin position="21"/>
        <end position="37"/>
    </location>
</feature>
<reference evidence="9" key="1">
    <citation type="submission" date="2023-04" db="EMBL/GenBank/DDBJ databases">
        <title>Candida boidinii NBRC 10035.</title>
        <authorList>
            <person name="Ichikawa N."/>
            <person name="Sato H."/>
            <person name="Tonouchi N."/>
        </authorList>
    </citation>
    <scope>NUCLEOTIDE SEQUENCE</scope>
    <source>
        <strain evidence="9">NBRC 10035</strain>
    </source>
</reference>
<evidence type="ECO:0000313" key="10">
    <source>
        <dbReference type="Proteomes" id="UP001165120"/>
    </source>
</evidence>
<proteinExistence type="inferred from homology"/>